<evidence type="ECO:0000259" key="1">
    <source>
        <dbReference type="Pfam" id="PF13960"/>
    </source>
</evidence>
<dbReference type="InterPro" id="IPR025452">
    <property type="entry name" value="DUF4218"/>
</dbReference>
<dbReference type="PANTHER" id="PTHR48258">
    <property type="entry name" value="DUF4218 DOMAIN-CONTAINING PROTEIN-RELATED"/>
    <property type="match status" value="1"/>
</dbReference>
<comment type="caution">
    <text evidence="2">The sequence shown here is derived from an EMBL/GenBank/DDBJ whole genome shotgun (WGS) entry which is preliminary data.</text>
</comment>
<reference evidence="2" key="1">
    <citation type="submission" date="2020-01" db="EMBL/GenBank/DDBJ databases">
        <authorList>
            <person name="Mishra B."/>
        </authorList>
    </citation>
    <scope>NUCLEOTIDE SEQUENCE [LARGE SCALE GENOMIC DNA]</scope>
</reference>
<dbReference type="PANTHER" id="PTHR48258:SF15">
    <property type="entry name" value="OS02G0543900 PROTEIN"/>
    <property type="match status" value="1"/>
</dbReference>
<name>A0A6D2J721_9BRAS</name>
<evidence type="ECO:0000313" key="2">
    <source>
        <dbReference type="EMBL" id="CAA7038927.1"/>
    </source>
</evidence>
<evidence type="ECO:0000313" key="3">
    <source>
        <dbReference type="Proteomes" id="UP000467841"/>
    </source>
</evidence>
<proteinExistence type="predicted"/>
<gene>
    <name evidence="2" type="ORF">MERR_LOCUS26162</name>
</gene>
<feature type="domain" description="DUF4218" evidence="1">
    <location>
        <begin position="134"/>
        <end position="244"/>
    </location>
</feature>
<dbReference type="OrthoDB" id="1424466at2759"/>
<dbReference type="Pfam" id="PF13960">
    <property type="entry name" value="DUF4218"/>
    <property type="match status" value="1"/>
</dbReference>
<organism evidence="2 3">
    <name type="scientific">Microthlaspi erraticum</name>
    <dbReference type="NCBI Taxonomy" id="1685480"/>
    <lineage>
        <taxon>Eukaryota</taxon>
        <taxon>Viridiplantae</taxon>
        <taxon>Streptophyta</taxon>
        <taxon>Embryophyta</taxon>
        <taxon>Tracheophyta</taxon>
        <taxon>Spermatophyta</taxon>
        <taxon>Magnoliopsida</taxon>
        <taxon>eudicotyledons</taxon>
        <taxon>Gunneridae</taxon>
        <taxon>Pentapetalae</taxon>
        <taxon>rosids</taxon>
        <taxon>malvids</taxon>
        <taxon>Brassicales</taxon>
        <taxon>Brassicaceae</taxon>
        <taxon>Coluteocarpeae</taxon>
        <taxon>Microthlaspi</taxon>
    </lineage>
</organism>
<dbReference type="Proteomes" id="UP000467841">
    <property type="component" value="Unassembled WGS sequence"/>
</dbReference>
<protein>
    <recommendedName>
        <fullName evidence="1">DUF4218 domain-containing protein</fullName>
    </recommendedName>
</protein>
<dbReference type="EMBL" id="CACVBM020001201">
    <property type="protein sequence ID" value="CAA7038927.1"/>
    <property type="molecule type" value="Genomic_DNA"/>
</dbReference>
<dbReference type="AlphaFoldDB" id="A0A6D2J721"/>
<accession>A0A6D2J721</accession>
<sequence length="348" mass="39484">MHIEKNVFDNLVNTLLDEKSKSKDKLNARKDLRELGIRSDLWPDDNGKYKAACFTLTVVGKDIFMNVLKSVKYPDGYASNISMCVDLNNGKLLGLKSHDCHVLVRDLVPIAIQNLLQQEVTSVVVELCHFFGDISARVLDISDLDKLQERIVLTLCQMEMLFPPSFFTVMVHLVVHLTEEAKQGGPVPFRWMYPIERILGHFKSYVRNCAKPEGSMCAQYLADECVTFCSMYLDDIETRFSRGRWVDDRPTAHNSGRPNSELHTIFQNVGRFVGAALGPAETAMKYAAYNVNGFKFRNTERDDNLKTQNSGVYVAAETMSYASSRDPNHRSGDVPYYGRLVEVIELNY</sequence>
<keyword evidence="3" id="KW-1185">Reference proteome</keyword>